<feature type="compositionally biased region" description="Low complexity" evidence="1">
    <location>
        <begin position="55"/>
        <end position="68"/>
    </location>
</feature>
<dbReference type="AlphaFoldDB" id="A0A0A2WJ07"/>
<keyword evidence="2" id="KW-0812">Transmembrane</keyword>
<reference evidence="2 3" key="1">
    <citation type="submission" date="2014-09" db="EMBL/GenBank/DDBJ databases">
        <title>Genome sequences of Lysobacter dokdonensis DS-58.</title>
        <authorList>
            <person name="Kim J.F."/>
            <person name="Kwak M.-J."/>
        </authorList>
    </citation>
    <scope>NUCLEOTIDE SEQUENCE [LARGE SCALE GENOMIC DNA]</scope>
    <source>
        <strain evidence="2 3">DS-58</strain>
    </source>
</reference>
<accession>A0A0A2WJ07</accession>
<dbReference type="EMBL" id="JRKJ01000021">
    <property type="protein sequence ID" value="KGQ18240.1"/>
    <property type="molecule type" value="Genomic_DNA"/>
</dbReference>
<dbReference type="eggNOG" id="COG1273">
    <property type="taxonomic scope" value="Bacteria"/>
</dbReference>
<feature type="compositionally biased region" description="Pro residues" evidence="1">
    <location>
        <begin position="259"/>
        <end position="280"/>
    </location>
</feature>
<dbReference type="PRINTS" id="PR01217">
    <property type="entry name" value="PRICHEXTENSN"/>
</dbReference>
<feature type="compositionally biased region" description="Pro residues" evidence="1">
    <location>
        <begin position="117"/>
        <end position="133"/>
    </location>
</feature>
<evidence type="ECO:0000313" key="3">
    <source>
        <dbReference type="Proteomes" id="UP000030518"/>
    </source>
</evidence>
<dbReference type="STRING" id="1300345.LF41_1595"/>
<dbReference type="Pfam" id="PF11906">
    <property type="entry name" value="DUF3426"/>
    <property type="match status" value="1"/>
</dbReference>
<evidence type="ECO:0000313" key="2">
    <source>
        <dbReference type="EMBL" id="KGQ18240.1"/>
    </source>
</evidence>
<comment type="caution">
    <text evidence="2">The sequence shown here is derived from an EMBL/GenBank/DDBJ whole genome shotgun (WGS) entry which is preliminary data.</text>
</comment>
<feature type="compositionally biased region" description="Basic and acidic residues" evidence="1">
    <location>
        <begin position="102"/>
        <end position="116"/>
    </location>
</feature>
<keyword evidence="3" id="KW-1185">Reference proteome</keyword>
<feature type="compositionally biased region" description="Basic and acidic residues" evidence="1">
    <location>
        <begin position="183"/>
        <end position="192"/>
    </location>
</feature>
<dbReference type="PATRIC" id="fig|1300345.3.peg.2664"/>
<protein>
    <submittedName>
        <fullName evidence="2">Putative transmembrane protein</fullName>
    </submittedName>
</protein>
<feature type="region of interest" description="Disordered" evidence="1">
    <location>
        <begin position="250"/>
        <end position="280"/>
    </location>
</feature>
<feature type="region of interest" description="Disordered" evidence="1">
    <location>
        <begin position="19"/>
        <end position="200"/>
    </location>
</feature>
<name>A0A0A2WJ07_9GAMM</name>
<sequence length="466" mass="48649">MFVLCPHCQYLVTVDPRSGRPPAACPSCGKPMEGEAQVVAETPEVAENDAVMPDAPAVESAPAEAAPVEPEPEPEPAPSARNADDFIAAMAQKPPRKARASKTADKPAKRKREPEPKPAPAATPHAPPKPARVPGPSLSVRVAALFKSLKPTPKPKVAPPAAKAEPATEETKKKASVKPVPSLRERAARRAAEAQAASVVDAPVAETTPIEASIDPIAIETAPIEFIPLAQTPVEAALAVEALRASAPAPAPVAESAPEPAPEQAPEPPAPTPAPVPPEAPIVPLPTVKKPRATTTAPSFARTRAGLRGAMPARWTSLATIGALSLLLALQLLLAQRDALAASARWRPTISALCGVLQCTLPAWRDPESFTMLSRDVRPHATAAGTLQIDASFRNDARWAQAWPRLVVTLSDIDGRVLGTRAFTAREYLGDGATTQSTLAPGQTAAISLAVVEPAPGVVAFSFEFR</sequence>
<organism evidence="2 3">
    <name type="scientific">Lysobacter dokdonensis DS-58</name>
    <dbReference type="NCBI Taxonomy" id="1300345"/>
    <lineage>
        <taxon>Bacteria</taxon>
        <taxon>Pseudomonadati</taxon>
        <taxon>Pseudomonadota</taxon>
        <taxon>Gammaproteobacteria</taxon>
        <taxon>Lysobacterales</taxon>
        <taxon>Lysobacteraceae</taxon>
        <taxon>Noviluteimonas</taxon>
    </lineage>
</organism>
<dbReference type="Proteomes" id="UP000030518">
    <property type="component" value="Unassembled WGS sequence"/>
</dbReference>
<proteinExistence type="predicted"/>
<dbReference type="RefSeq" id="WP_237577789.1">
    <property type="nucleotide sequence ID" value="NZ_JRKJ01000021.1"/>
</dbReference>
<gene>
    <name evidence="2" type="ORF">LF41_1595</name>
</gene>
<keyword evidence="2" id="KW-0472">Membrane</keyword>
<dbReference type="InterPro" id="IPR021834">
    <property type="entry name" value="DUF3426"/>
</dbReference>
<evidence type="ECO:0000256" key="1">
    <source>
        <dbReference type="SAM" id="MobiDB-lite"/>
    </source>
</evidence>